<organism evidence="1 2">
    <name type="scientific">Pseudovibrio exalbescens</name>
    <dbReference type="NCBI Taxonomy" id="197461"/>
    <lineage>
        <taxon>Bacteria</taxon>
        <taxon>Pseudomonadati</taxon>
        <taxon>Pseudomonadota</taxon>
        <taxon>Alphaproteobacteria</taxon>
        <taxon>Hyphomicrobiales</taxon>
        <taxon>Stappiaceae</taxon>
        <taxon>Pseudovibrio</taxon>
    </lineage>
</organism>
<dbReference type="PROSITE" id="PS51257">
    <property type="entry name" value="PROKAR_LIPOPROTEIN"/>
    <property type="match status" value="1"/>
</dbReference>
<evidence type="ECO:0000313" key="2">
    <source>
        <dbReference type="Proteomes" id="UP000185783"/>
    </source>
</evidence>
<dbReference type="STRING" id="197461.A3843_00145"/>
<dbReference type="Gene3D" id="2.60.40.1880">
    <property type="entry name" value="Invasion associated locus B (IalB) protein"/>
    <property type="match status" value="1"/>
</dbReference>
<dbReference type="InterPro" id="IPR010642">
    <property type="entry name" value="Invasion_prot_B"/>
</dbReference>
<evidence type="ECO:0000313" key="1">
    <source>
        <dbReference type="EMBL" id="OKL42760.1"/>
    </source>
</evidence>
<dbReference type="InterPro" id="IPR038696">
    <property type="entry name" value="IalB_sf"/>
</dbReference>
<dbReference type="Proteomes" id="UP000185783">
    <property type="component" value="Unassembled WGS sequence"/>
</dbReference>
<dbReference type="AlphaFoldDB" id="A0A1U7JDC9"/>
<keyword evidence="2" id="KW-1185">Reference proteome</keyword>
<dbReference type="RefSeq" id="WP_051269383.1">
    <property type="nucleotide sequence ID" value="NZ_LVVZ01000034.1"/>
</dbReference>
<reference evidence="1 2" key="1">
    <citation type="submission" date="2016-03" db="EMBL/GenBank/DDBJ databases">
        <title>Genome sequence of Nesiotobacter sp. nov., a moderately halophilic alphaproteobacterium isolated from the Yellow Sea, China.</title>
        <authorList>
            <person name="Zhang G."/>
            <person name="Zhang R."/>
        </authorList>
    </citation>
    <scope>NUCLEOTIDE SEQUENCE [LARGE SCALE GENOMIC DNA]</scope>
    <source>
        <strain evidence="1 2">WB1-6</strain>
    </source>
</reference>
<evidence type="ECO:0008006" key="3">
    <source>
        <dbReference type="Google" id="ProtNLM"/>
    </source>
</evidence>
<proteinExistence type="predicted"/>
<protein>
    <recommendedName>
        <fullName evidence="3">Invasion associated locus B (IalB) protein</fullName>
    </recommendedName>
</protein>
<dbReference type="EMBL" id="LVVZ01000034">
    <property type="protein sequence ID" value="OKL42760.1"/>
    <property type="molecule type" value="Genomic_DNA"/>
</dbReference>
<accession>A0A1U7JDC9</accession>
<dbReference type="Pfam" id="PF06776">
    <property type="entry name" value="IalB"/>
    <property type="match status" value="1"/>
</dbReference>
<comment type="caution">
    <text evidence="1">The sequence shown here is derived from an EMBL/GenBank/DDBJ whole genome shotgun (WGS) entry which is preliminary data.</text>
</comment>
<name>A0A1U7JDC9_9HYPH</name>
<sequence>MYHLLRIAIAIITTLGCAYAEKQPSSRIETYSDWTLRCIPFGEEKPPQCQLLQELSNKQSGQRILAFIVERGNDENLTGTLLMPFGLDLQKGIEGTIDPDQALQKTHFSTCLPSGCLASLDIDDDLEQGLRRGTALQLSVWSISAAQRVEIELSLKGFTAALNRLNSLMENQ</sequence>
<gene>
    <name evidence="1" type="ORF">A3843_00145</name>
</gene>